<organism evidence="1 2">
    <name type="scientific">Helicoverpa armigera</name>
    <name type="common">Cotton bollworm</name>
    <name type="synonym">Heliothis armigera</name>
    <dbReference type="NCBI Taxonomy" id="29058"/>
    <lineage>
        <taxon>Eukaryota</taxon>
        <taxon>Metazoa</taxon>
        <taxon>Ecdysozoa</taxon>
        <taxon>Arthropoda</taxon>
        <taxon>Hexapoda</taxon>
        <taxon>Insecta</taxon>
        <taxon>Pterygota</taxon>
        <taxon>Neoptera</taxon>
        <taxon>Endopterygota</taxon>
        <taxon>Lepidoptera</taxon>
        <taxon>Glossata</taxon>
        <taxon>Ditrysia</taxon>
        <taxon>Noctuoidea</taxon>
        <taxon>Noctuidae</taxon>
        <taxon>Heliothinae</taxon>
        <taxon>Helicoverpa</taxon>
    </lineage>
</organism>
<reference evidence="1 2" key="1">
    <citation type="journal article" date="2017" name="BMC Biol.">
        <title>Genomic innovations, transcriptional plasticity and gene loss underlying the evolution and divergence of two highly polyphagous and invasive Helicoverpa pest species.</title>
        <authorList>
            <person name="Pearce S.L."/>
            <person name="Clarke D.F."/>
            <person name="East P.D."/>
            <person name="Elfekih S."/>
            <person name="Gordon K.H."/>
            <person name="Jermiin L.S."/>
            <person name="McGaughran A."/>
            <person name="Oakeshott J.G."/>
            <person name="Papanikolaou A."/>
            <person name="Perera O.P."/>
            <person name="Rane R.V."/>
            <person name="Richards S."/>
            <person name="Tay W.T."/>
            <person name="Walsh T.K."/>
            <person name="Anderson A."/>
            <person name="Anderson C.J."/>
            <person name="Asgari S."/>
            <person name="Board P.G."/>
            <person name="Bretschneider A."/>
            <person name="Campbell P.M."/>
            <person name="Chertemps T."/>
            <person name="Christeller J.T."/>
            <person name="Coppin C.W."/>
            <person name="Downes S.J."/>
            <person name="Duan G."/>
            <person name="Farnsworth C.A."/>
            <person name="Good R.T."/>
            <person name="Han L.B."/>
            <person name="Han Y.C."/>
            <person name="Hatje K."/>
            <person name="Horne I."/>
            <person name="Huang Y.P."/>
            <person name="Hughes D.S."/>
            <person name="Jacquin-Joly E."/>
            <person name="James W."/>
            <person name="Jhangiani S."/>
            <person name="Kollmar M."/>
            <person name="Kuwar S.S."/>
            <person name="Li S."/>
            <person name="Liu N.Y."/>
            <person name="Maibeche M.T."/>
            <person name="Miller J.R."/>
            <person name="Montagne N."/>
            <person name="Perry T."/>
            <person name="Qu J."/>
            <person name="Song S.V."/>
            <person name="Sutton G.G."/>
            <person name="Vogel H."/>
            <person name="Walenz B.P."/>
            <person name="Xu W."/>
            <person name="Zhang H.J."/>
            <person name="Zou Z."/>
            <person name="Batterham P."/>
            <person name="Edwards O.R."/>
            <person name="Feyereisen R."/>
            <person name="Gibbs R.A."/>
            <person name="Heckel D.G."/>
            <person name="McGrath A."/>
            <person name="Robin C."/>
            <person name="Scherer S.E."/>
            <person name="Worley K.C."/>
            <person name="Wu Y.D."/>
        </authorList>
    </citation>
    <scope>NUCLEOTIDE SEQUENCE [LARGE SCALE GENOMIC DNA]</scope>
    <source>
        <strain evidence="1">Harm_GR_Male_#8</strain>
        <tissue evidence="1">Whole organism</tissue>
    </source>
</reference>
<dbReference type="Proteomes" id="UP000249218">
    <property type="component" value="Unassembled WGS sequence"/>
</dbReference>
<keyword evidence="2" id="KW-1185">Reference proteome</keyword>
<accession>A0A2W1BYY2</accession>
<name>A0A2W1BYY2_HELAM</name>
<evidence type="ECO:0000313" key="1">
    <source>
        <dbReference type="EMBL" id="PZC78784.1"/>
    </source>
</evidence>
<protein>
    <submittedName>
        <fullName evidence="1">Uncharacterized protein</fullName>
    </submittedName>
</protein>
<dbReference type="EMBL" id="KZ149895">
    <property type="protein sequence ID" value="PZC78784.1"/>
    <property type="molecule type" value="Genomic_DNA"/>
</dbReference>
<gene>
    <name evidence="1" type="primary">HaOG217110</name>
    <name evidence="1" type="ORF">B5X24_HaOG217110</name>
</gene>
<sequence length="69" mass="8132">MSRGQGVAEPYCARRARRHFTLGRRELRKKIYSTLSRARSSSNNILKTLSEKYDDPWLSHVMEVLVRRP</sequence>
<proteinExistence type="predicted"/>
<evidence type="ECO:0000313" key="2">
    <source>
        <dbReference type="Proteomes" id="UP000249218"/>
    </source>
</evidence>
<dbReference type="AlphaFoldDB" id="A0A2W1BYY2"/>